<evidence type="ECO:0000259" key="10">
    <source>
        <dbReference type="PROSITE" id="PS51384"/>
    </source>
</evidence>
<name>A0A0A6UN06_ACTUT</name>
<dbReference type="EMBL" id="JRTT01000018">
    <property type="protein sequence ID" value="KHD76458.1"/>
    <property type="molecule type" value="Genomic_DNA"/>
</dbReference>
<keyword evidence="2" id="KW-0285">Flavoprotein</keyword>
<dbReference type="PROSITE" id="PS51085">
    <property type="entry name" value="2FE2S_FER_2"/>
    <property type="match status" value="1"/>
</dbReference>
<dbReference type="InterPro" id="IPR017927">
    <property type="entry name" value="FAD-bd_FR_type"/>
</dbReference>
<organism evidence="11 12">
    <name type="scientific">Actinoplanes utahensis</name>
    <dbReference type="NCBI Taxonomy" id="1869"/>
    <lineage>
        <taxon>Bacteria</taxon>
        <taxon>Bacillati</taxon>
        <taxon>Actinomycetota</taxon>
        <taxon>Actinomycetes</taxon>
        <taxon>Micromonosporales</taxon>
        <taxon>Micromonosporaceae</taxon>
        <taxon>Actinoplanes</taxon>
    </lineage>
</organism>
<dbReference type="InterPro" id="IPR006058">
    <property type="entry name" value="2Fe2S_fd_BS"/>
</dbReference>
<dbReference type="Gene3D" id="3.10.20.30">
    <property type="match status" value="1"/>
</dbReference>
<dbReference type="OrthoDB" id="9796486at2"/>
<proteinExistence type="predicted"/>
<keyword evidence="7" id="KW-0408">Iron</keyword>
<evidence type="ECO:0000256" key="7">
    <source>
        <dbReference type="ARBA" id="ARBA00023004"/>
    </source>
</evidence>
<dbReference type="Pfam" id="PF00175">
    <property type="entry name" value="NAD_binding_1"/>
    <property type="match status" value="1"/>
</dbReference>
<dbReference type="SUPFAM" id="SSF63380">
    <property type="entry name" value="Riboflavin synthase domain-like"/>
    <property type="match status" value="1"/>
</dbReference>
<dbReference type="SUPFAM" id="SSF54292">
    <property type="entry name" value="2Fe-2S ferredoxin-like"/>
    <property type="match status" value="1"/>
</dbReference>
<keyword evidence="4" id="KW-0479">Metal-binding</keyword>
<evidence type="ECO:0000256" key="2">
    <source>
        <dbReference type="ARBA" id="ARBA00022630"/>
    </source>
</evidence>
<evidence type="ECO:0000256" key="8">
    <source>
        <dbReference type="ARBA" id="ARBA00023014"/>
    </source>
</evidence>
<dbReference type="InterPro" id="IPR036010">
    <property type="entry name" value="2Fe-2S_ferredoxin-like_sf"/>
</dbReference>
<dbReference type="InterPro" id="IPR017938">
    <property type="entry name" value="Riboflavin_synthase-like_b-brl"/>
</dbReference>
<dbReference type="InterPro" id="IPR050415">
    <property type="entry name" value="MRET"/>
</dbReference>
<dbReference type="InterPro" id="IPR039261">
    <property type="entry name" value="FNR_nucleotide-bd"/>
</dbReference>
<dbReference type="Gene3D" id="3.40.50.80">
    <property type="entry name" value="Nucleotide-binding domain of ferredoxin-NADP reductase (FNR) module"/>
    <property type="match status" value="1"/>
</dbReference>
<keyword evidence="8" id="KW-0411">Iron-sulfur</keyword>
<dbReference type="GO" id="GO:0016491">
    <property type="term" value="F:oxidoreductase activity"/>
    <property type="evidence" value="ECO:0007669"/>
    <property type="project" value="UniProtKB-KW"/>
</dbReference>
<dbReference type="Gene3D" id="2.40.30.10">
    <property type="entry name" value="Translation factors"/>
    <property type="match status" value="1"/>
</dbReference>
<keyword evidence="12" id="KW-1185">Reference proteome</keyword>
<dbReference type="PROSITE" id="PS51384">
    <property type="entry name" value="FAD_FR"/>
    <property type="match status" value="1"/>
</dbReference>
<evidence type="ECO:0000256" key="5">
    <source>
        <dbReference type="ARBA" id="ARBA00022827"/>
    </source>
</evidence>
<dbReference type="Pfam" id="PF00111">
    <property type="entry name" value="Fer2"/>
    <property type="match status" value="1"/>
</dbReference>
<dbReference type="Proteomes" id="UP000054537">
    <property type="component" value="Unassembled WGS sequence"/>
</dbReference>
<dbReference type="SUPFAM" id="SSF52343">
    <property type="entry name" value="Ferredoxin reductase-like, C-terminal NADP-linked domain"/>
    <property type="match status" value="1"/>
</dbReference>
<dbReference type="GO" id="GO:0051537">
    <property type="term" value="F:2 iron, 2 sulfur cluster binding"/>
    <property type="evidence" value="ECO:0007669"/>
    <property type="project" value="UniProtKB-KW"/>
</dbReference>
<feature type="domain" description="2Fe-2S ferredoxin-type" evidence="9">
    <location>
        <begin position="221"/>
        <end position="307"/>
    </location>
</feature>
<keyword evidence="3" id="KW-0001">2Fe-2S</keyword>
<evidence type="ECO:0000313" key="11">
    <source>
        <dbReference type="EMBL" id="KHD76458.1"/>
    </source>
</evidence>
<dbReference type="STRING" id="1869.MB27_17290"/>
<keyword evidence="5" id="KW-0274">FAD</keyword>
<comment type="caution">
    <text evidence="11">The sequence shown here is derived from an EMBL/GenBank/DDBJ whole genome shotgun (WGS) entry which is preliminary data.</text>
</comment>
<dbReference type="PROSITE" id="PS00197">
    <property type="entry name" value="2FE2S_FER_1"/>
    <property type="match status" value="1"/>
</dbReference>
<dbReference type="InterPro" id="IPR001433">
    <property type="entry name" value="OxRdtase_FAD/NAD-bd"/>
</dbReference>
<dbReference type="InterPro" id="IPR008333">
    <property type="entry name" value="Cbr1-like_FAD-bd_dom"/>
</dbReference>
<dbReference type="PRINTS" id="PR00410">
    <property type="entry name" value="PHEHYDRXLASE"/>
</dbReference>
<dbReference type="AlphaFoldDB" id="A0A0A6UN06"/>
<evidence type="ECO:0000256" key="3">
    <source>
        <dbReference type="ARBA" id="ARBA00022714"/>
    </source>
</evidence>
<dbReference type="eggNOG" id="COG1018">
    <property type="taxonomic scope" value="Bacteria"/>
</dbReference>
<dbReference type="CDD" id="cd06214">
    <property type="entry name" value="PA_degradation_oxidoreductase_like"/>
    <property type="match status" value="1"/>
</dbReference>
<dbReference type="GO" id="GO:0050660">
    <property type="term" value="F:flavin adenine dinucleotide binding"/>
    <property type="evidence" value="ECO:0007669"/>
    <property type="project" value="TreeGrafter"/>
</dbReference>
<comment type="cofactor">
    <cofactor evidence="1">
        <name>FAD</name>
        <dbReference type="ChEBI" id="CHEBI:57692"/>
    </cofactor>
</comment>
<protein>
    <submittedName>
        <fullName evidence="11">3-ketosteroid-9-alpha-hydroxylase</fullName>
    </submittedName>
</protein>
<dbReference type="Pfam" id="PF00970">
    <property type="entry name" value="FAD_binding_6"/>
    <property type="match status" value="1"/>
</dbReference>
<dbReference type="PANTHER" id="PTHR47354:SF8">
    <property type="entry name" value="1,2-PHENYLACETYL-COA EPOXIDASE, SUBUNIT E"/>
    <property type="match status" value="1"/>
</dbReference>
<evidence type="ECO:0000256" key="4">
    <source>
        <dbReference type="ARBA" id="ARBA00022723"/>
    </source>
</evidence>
<accession>A0A0A6UN06</accession>
<evidence type="ECO:0000256" key="6">
    <source>
        <dbReference type="ARBA" id="ARBA00023002"/>
    </source>
</evidence>
<feature type="domain" description="FAD-binding FR-type" evidence="10">
    <location>
        <begin position="2"/>
        <end position="97"/>
    </location>
</feature>
<keyword evidence="6" id="KW-0560">Oxidoreductase</keyword>
<sequence length="307" mass="32470">MPEFQAVRVSEVVTETADAISLILATAFDYRPGQYLTVRTPAGARCYSLASAPGTGEPPKITVKRMAGGRVSNWIGDHVRAGDLLDVAGPAGTFTPASLDDDLLLLAGGSGITPIMGIVKAVRGERALIYANRDAESIIFGDELAGLLPVTHWLDSERGVPTADGLRELLAPYAEREAFVCGPEAFVEVAEKALQLAGVPAARIRVERFELESGGGRDAVAEVTIDGQTHVLPWAAGRRLLDVIIDAGLNPPYSCRQGQCGACAVRLTSGEVTLVNNEILEEEDFADGYTLACQALPASDAVAVTYY</sequence>
<dbReference type="PANTHER" id="PTHR47354">
    <property type="entry name" value="NADH OXIDOREDUCTASE HCR"/>
    <property type="match status" value="1"/>
</dbReference>
<dbReference type="RefSeq" id="WP_043525621.1">
    <property type="nucleotide sequence ID" value="NZ_BAABKU010000014.1"/>
</dbReference>
<dbReference type="InterPro" id="IPR012675">
    <property type="entry name" value="Beta-grasp_dom_sf"/>
</dbReference>
<dbReference type="InterPro" id="IPR001041">
    <property type="entry name" value="2Fe-2S_ferredoxin-type"/>
</dbReference>
<evidence type="ECO:0000259" key="9">
    <source>
        <dbReference type="PROSITE" id="PS51085"/>
    </source>
</evidence>
<dbReference type="GO" id="GO:0046872">
    <property type="term" value="F:metal ion binding"/>
    <property type="evidence" value="ECO:0007669"/>
    <property type="project" value="UniProtKB-KW"/>
</dbReference>
<dbReference type="CDD" id="cd00207">
    <property type="entry name" value="fer2"/>
    <property type="match status" value="1"/>
</dbReference>
<reference evidence="11 12" key="1">
    <citation type="submission" date="2014-10" db="EMBL/GenBank/DDBJ databases">
        <title>Draft genome sequence of Actinoplanes utahensis NRRL 12052.</title>
        <authorList>
            <person name="Velasco-Bucheli B."/>
            <person name="del Cerro C."/>
            <person name="Hormigo D."/>
            <person name="Garcia J.L."/>
            <person name="Acebal C."/>
            <person name="Arroyo M."/>
            <person name="de la Mata I."/>
        </authorList>
    </citation>
    <scope>NUCLEOTIDE SEQUENCE [LARGE SCALE GENOMIC DNA]</scope>
    <source>
        <strain evidence="11 12">NRRL 12052</strain>
    </source>
</reference>
<evidence type="ECO:0000313" key="12">
    <source>
        <dbReference type="Proteomes" id="UP000054537"/>
    </source>
</evidence>
<evidence type="ECO:0000256" key="1">
    <source>
        <dbReference type="ARBA" id="ARBA00001974"/>
    </source>
</evidence>
<gene>
    <name evidence="11" type="ORF">MB27_17290</name>
</gene>